<reference evidence="2 3" key="1">
    <citation type="submission" date="2019-03" db="EMBL/GenBank/DDBJ databases">
        <title>Draft Genome Sequence of Massilia arenosa sp. nov., a Novel Massilia Species Isolated from a Sandy-loam Maize Soil.</title>
        <authorList>
            <person name="Raths R."/>
            <person name="Peta V."/>
            <person name="Bucking H."/>
        </authorList>
    </citation>
    <scope>NUCLEOTIDE SEQUENCE [LARGE SCALE GENOMIC DNA]</scope>
    <source>
        <strain evidence="2 3">MC02</strain>
    </source>
</reference>
<evidence type="ECO:0000313" key="2">
    <source>
        <dbReference type="EMBL" id="TFW30421.1"/>
    </source>
</evidence>
<name>A0A4Y9SUX7_9BURK</name>
<comment type="caution">
    <text evidence="2">The sequence shown here is derived from an EMBL/GenBank/DDBJ whole genome shotgun (WGS) entry which is preliminary data.</text>
</comment>
<dbReference type="Proteomes" id="UP000298438">
    <property type="component" value="Unassembled WGS sequence"/>
</dbReference>
<accession>A0A4Y9SUX7</accession>
<keyword evidence="3" id="KW-1185">Reference proteome</keyword>
<keyword evidence="1" id="KW-0732">Signal</keyword>
<evidence type="ECO:0000256" key="1">
    <source>
        <dbReference type="SAM" id="SignalP"/>
    </source>
</evidence>
<evidence type="ECO:0000313" key="3">
    <source>
        <dbReference type="Proteomes" id="UP000298438"/>
    </source>
</evidence>
<dbReference type="OrthoDB" id="9813435at2"/>
<proteinExistence type="predicted"/>
<dbReference type="AlphaFoldDB" id="A0A4Y9SUX7"/>
<protein>
    <submittedName>
        <fullName evidence="2">Uncharacterized protein</fullName>
    </submittedName>
</protein>
<feature type="signal peptide" evidence="1">
    <location>
        <begin position="1"/>
        <end position="23"/>
    </location>
</feature>
<sequence length="560" mass="60353">MITRFPFAAALLLSATLAGGAQAQNALTTVPIPLADVSLPLSEMAQQAAAQPPVVRAPRLIPYRRVTAQMRRQVPPSVLQNRAADPFSTLVAWPAKPAMPHVYTNGTPVNVEGVPQNSGAPSDANGAVGSSQYVQWVNTQFAIYRKTDGTLLVGPVDGNILWSGLSGNPGFDTCRTANQGDPIVQYDQQANRWVFTQLAFNNLNGPFFQCIAISTSADATGSYYRYVLSNVSSAGASLLGDYPKMSVWPDAYYFSFVLFTNATGNYLGPRVCGLDRPPMLSGGATSAACYNFGPSYGPILTADIDGKTPPASDSPVYLMALDFGEDGSGDHLFFWRFSFTGRSVTNALTVPVAPFTIGCPTTGACIKQPPPGELLDALSDRLMYRLVYRNFGTREVLLANHSVQQPGAPTNGPVGVRWYELRDPATSPYVYQQGTIAPDGDSRWMASMGSDKSGNIAVGYSVSGPATYPGIRYTGRLRTEPMGRMEVEGVIVNGTGAQVNTFGRWGDYSGMETDPFDECTFWYTNQYIASTGTFTWRSRIANFKFRNCNFTGSPGAPPEP</sequence>
<feature type="chain" id="PRO_5021321170" evidence="1">
    <location>
        <begin position="24"/>
        <end position="560"/>
    </location>
</feature>
<gene>
    <name evidence="2" type="ORF">E4L96_00055</name>
</gene>
<organism evidence="2 3">
    <name type="scientific">Zemynaea arenosa</name>
    <dbReference type="NCBI Taxonomy" id="2561931"/>
    <lineage>
        <taxon>Bacteria</taxon>
        <taxon>Pseudomonadati</taxon>
        <taxon>Pseudomonadota</taxon>
        <taxon>Betaproteobacteria</taxon>
        <taxon>Burkholderiales</taxon>
        <taxon>Oxalobacteraceae</taxon>
        <taxon>Telluria group</taxon>
        <taxon>Zemynaea</taxon>
    </lineage>
</organism>
<dbReference type="EMBL" id="SPVF01000002">
    <property type="protein sequence ID" value="TFW30421.1"/>
    <property type="molecule type" value="Genomic_DNA"/>
</dbReference>
<dbReference type="RefSeq" id="WP_135205199.1">
    <property type="nucleotide sequence ID" value="NZ_SPVF01000002.1"/>
</dbReference>